<evidence type="ECO:0000313" key="2">
    <source>
        <dbReference type="EMBL" id="MFC4983540.1"/>
    </source>
</evidence>
<reference evidence="3" key="1">
    <citation type="journal article" date="2019" name="Int. J. Syst. Evol. Microbiol.">
        <title>The Global Catalogue of Microorganisms (GCM) 10K type strain sequencing project: providing services to taxonomists for standard genome sequencing and annotation.</title>
        <authorList>
            <consortium name="The Broad Institute Genomics Platform"/>
            <consortium name="The Broad Institute Genome Sequencing Center for Infectious Disease"/>
            <person name="Wu L."/>
            <person name="Ma J."/>
        </authorList>
    </citation>
    <scope>NUCLEOTIDE SEQUENCE [LARGE SCALE GENOMIC DNA]</scope>
    <source>
        <strain evidence="3">ICMP 257</strain>
    </source>
</reference>
<evidence type="ECO:0000259" key="1">
    <source>
        <dbReference type="Pfam" id="PF04149"/>
    </source>
</evidence>
<accession>A0ABV9VKC5</accession>
<dbReference type="InterPro" id="IPR007278">
    <property type="entry name" value="DUF397"/>
</dbReference>
<keyword evidence="3" id="KW-1185">Reference proteome</keyword>
<gene>
    <name evidence="2" type="ORF">ACFPL4_35300</name>
</gene>
<protein>
    <submittedName>
        <fullName evidence="2">DUF397 domain-containing protein</fullName>
    </submittedName>
</protein>
<dbReference type="Proteomes" id="UP001595908">
    <property type="component" value="Unassembled WGS sequence"/>
</dbReference>
<dbReference type="EMBL" id="JBHSJE010000019">
    <property type="protein sequence ID" value="MFC4983540.1"/>
    <property type="molecule type" value="Genomic_DNA"/>
</dbReference>
<evidence type="ECO:0000313" key="3">
    <source>
        <dbReference type="Proteomes" id="UP001595908"/>
    </source>
</evidence>
<proteinExistence type="predicted"/>
<sequence length="78" mass="8314">MGSFHNGVSADSLEGVKWRKSRHSGPQGNCVELAALPGGDVALRNSRDPQGPALIYSRAEINAFLDGAKDGEFDLLDM</sequence>
<comment type="caution">
    <text evidence="2">The sequence shown here is derived from an EMBL/GenBank/DDBJ whole genome shotgun (WGS) entry which is preliminary data.</text>
</comment>
<dbReference type="RefSeq" id="WP_033305707.1">
    <property type="nucleotide sequence ID" value="NZ_JBHSJE010000019.1"/>
</dbReference>
<organism evidence="2 3">
    <name type="scientific">Streptomyces atroolivaceus</name>
    <dbReference type="NCBI Taxonomy" id="66869"/>
    <lineage>
        <taxon>Bacteria</taxon>
        <taxon>Bacillati</taxon>
        <taxon>Actinomycetota</taxon>
        <taxon>Actinomycetes</taxon>
        <taxon>Kitasatosporales</taxon>
        <taxon>Streptomycetaceae</taxon>
        <taxon>Streptomyces</taxon>
    </lineage>
</organism>
<name>A0ABV9VKC5_STRAZ</name>
<feature type="domain" description="DUF397" evidence="1">
    <location>
        <begin position="17"/>
        <end position="69"/>
    </location>
</feature>
<dbReference type="Pfam" id="PF04149">
    <property type="entry name" value="DUF397"/>
    <property type="match status" value="1"/>
</dbReference>
<dbReference type="GeneID" id="31237505"/>